<evidence type="ECO:0000259" key="7">
    <source>
        <dbReference type="Pfam" id="PF00479"/>
    </source>
</evidence>
<accession>W6JWB6</accession>
<protein>
    <recommendedName>
        <fullName evidence="11">Glucose-6-phosphate dehydrogenase NAD-binding domain-containing protein</fullName>
    </recommendedName>
</protein>
<dbReference type="STRING" id="1193182.BN11_340004"/>
<comment type="pathway">
    <text evidence="1">Carbohydrate degradation; pentose phosphate pathway; D-ribulose 5-phosphate from D-glucose 6-phosphate (oxidative stage): step 1/3.</text>
</comment>
<evidence type="ECO:0000313" key="10">
    <source>
        <dbReference type="Proteomes" id="UP000035763"/>
    </source>
</evidence>
<feature type="compositionally biased region" description="Low complexity" evidence="6">
    <location>
        <begin position="104"/>
        <end position="113"/>
    </location>
</feature>
<keyword evidence="3" id="KW-0521">NADP</keyword>
<reference evidence="9 10" key="1">
    <citation type="journal article" date="2013" name="ISME J.">
        <title>A metabolic model for members of the genus Tetrasphaera involved in enhanced biological phosphorus removal.</title>
        <authorList>
            <person name="Kristiansen R."/>
            <person name="Nguyen H.T.T."/>
            <person name="Saunders A.M."/>
            <person name="Nielsen J.L."/>
            <person name="Wimmer R."/>
            <person name="Le V.Q."/>
            <person name="McIlroy S.J."/>
            <person name="Petrovski S."/>
            <person name="Seviour R.J."/>
            <person name="Calteau A."/>
            <person name="Nielsen K.L."/>
            <person name="Nielsen P.H."/>
        </authorList>
    </citation>
    <scope>NUCLEOTIDE SEQUENCE [LARGE SCALE GENOMIC DNA]</scope>
    <source>
        <strain evidence="9 10">Ben110</strain>
    </source>
</reference>
<evidence type="ECO:0000259" key="8">
    <source>
        <dbReference type="Pfam" id="PF02781"/>
    </source>
</evidence>
<evidence type="ECO:0000313" key="9">
    <source>
        <dbReference type="EMBL" id="CCH73853.1"/>
    </source>
</evidence>
<dbReference type="GO" id="GO:0050661">
    <property type="term" value="F:NADP binding"/>
    <property type="evidence" value="ECO:0007669"/>
    <property type="project" value="InterPro"/>
</dbReference>
<evidence type="ECO:0000256" key="1">
    <source>
        <dbReference type="ARBA" id="ARBA00004937"/>
    </source>
</evidence>
<feature type="domain" description="Glucose-6-phosphate dehydrogenase C-terminal" evidence="8">
    <location>
        <begin position="171"/>
        <end position="213"/>
    </location>
</feature>
<evidence type="ECO:0000256" key="5">
    <source>
        <dbReference type="ARBA" id="ARBA00023277"/>
    </source>
</evidence>
<dbReference type="SUPFAM" id="SSF55347">
    <property type="entry name" value="Glyceraldehyde-3-phosphate dehydrogenase-like, C-terminal domain"/>
    <property type="match status" value="1"/>
</dbReference>
<dbReference type="EMBL" id="CAJA01000268">
    <property type="protein sequence ID" value="CCH73853.1"/>
    <property type="molecule type" value="Genomic_DNA"/>
</dbReference>
<dbReference type="Pfam" id="PF00479">
    <property type="entry name" value="G6PD_N"/>
    <property type="match status" value="1"/>
</dbReference>
<dbReference type="GO" id="GO:0009051">
    <property type="term" value="P:pentose-phosphate shunt, oxidative branch"/>
    <property type="evidence" value="ECO:0007669"/>
    <property type="project" value="TreeGrafter"/>
</dbReference>
<gene>
    <name evidence="9" type="ORF">BN11_340004</name>
</gene>
<proteinExistence type="predicted"/>
<dbReference type="AlphaFoldDB" id="W6JWB6"/>
<dbReference type="GO" id="GO:0004345">
    <property type="term" value="F:glucose-6-phosphate dehydrogenase activity"/>
    <property type="evidence" value="ECO:0007669"/>
    <property type="project" value="InterPro"/>
</dbReference>
<organism evidence="9 10">
    <name type="scientific">Nostocoides australiense Ben110</name>
    <dbReference type="NCBI Taxonomy" id="1193182"/>
    <lineage>
        <taxon>Bacteria</taxon>
        <taxon>Bacillati</taxon>
        <taxon>Actinomycetota</taxon>
        <taxon>Actinomycetes</taxon>
        <taxon>Micrococcales</taxon>
        <taxon>Intrasporangiaceae</taxon>
        <taxon>Nostocoides</taxon>
    </lineage>
</organism>
<feature type="compositionally biased region" description="Basic residues" evidence="6">
    <location>
        <begin position="114"/>
        <end position="129"/>
    </location>
</feature>
<dbReference type="InterPro" id="IPR022675">
    <property type="entry name" value="G6P_DH_C"/>
</dbReference>
<sequence length="236" mass="25505">MATPTKPATTLLILGAGGDLTHRLLLPGIATLLMAERDRTLRIVGSDRVEMTPAEWKARIKDSFATVQALQTVTRAASKDSAYIKAGYYDTAGALRDMIQSTSSRCSRSSPWSRSRRWTPRSCRTRRPRSCAPCGSGAASRKQLPGGRATPRALSGGARSLTTSRSRASTPSGWTETLAEMTIEVANNRWSGVPFILRSGKALGRMRKEIVVTSGTWRTYRTGSPGRPGRTCSSSA</sequence>
<dbReference type="SUPFAM" id="SSF51735">
    <property type="entry name" value="NAD(P)-binding Rossmann-fold domains"/>
    <property type="match status" value="1"/>
</dbReference>
<feature type="domain" description="Glucose-6-phosphate dehydrogenase NAD-binding" evidence="7">
    <location>
        <begin position="13"/>
        <end position="89"/>
    </location>
</feature>
<dbReference type="PANTHER" id="PTHR23429:SF0">
    <property type="entry name" value="GLUCOSE-6-PHOSPHATE 1-DEHYDROGENASE"/>
    <property type="match status" value="1"/>
</dbReference>
<dbReference type="Gene3D" id="3.30.360.10">
    <property type="entry name" value="Dihydrodipicolinate Reductase, domain 2"/>
    <property type="match status" value="1"/>
</dbReference>
<feature type="region of interest" description="Disordered" evidence="6">
    <location>
        <begin position="104"/>
        <end position="173"/>
    </location>
</feature>
<dbReference type="InterPro" id="IPR036291">
    <property type="entry name" value="NAD(P)-bd_dom_sf"/>
</dbReference>
<comment type="caution">
    <text evidence="9">The sequence shown here is derived from an EMBL/GenBank/DDBJ whole genome shotgun (WGS) entry which is preliminary data.</text>
</comment>
<dbReference type="Proteomes" id="UP000035763">
    <property type="component" value="Unassembled WGS sequence"/>
</dbReference>
<evidence type="ECO:0000256" key="4">
    <source>
        <dbReference type="ARBA" id="ARBA00023002"/>
    </source>
</evidence>
<dbReference type="GO" id="GO:0006006">
    <property type="term" value="P:glucose metabolic process"/>
    <property type="evidence" value="ECO:0007669"/>
    <property type="project" value="UniProtKB-KW"/>
</dbReference>
<evidence type="ECO:0000256" key="2">
    <source>
        <dbReference type="ARBA" id="ARBA00022526"/>
    </source>
</evidence>
<keyword evidence="10" id="KW-1185">Reference proteome</keyword>
<keyword evidence="5" id="KW-0119">Carbohydrate metabolism</keyword>
<dbReference type="PRINTS" id="PR00079">
    <property type="entry name" value="G6PDHDRGNASE"/>
</dbReference>
<feature type="compositionally biased region" description="Low complexity" evidence="6">
    <location>
        <begin position="155"/>
        <end position="173"/>
    </location>
</feature>
<dbReference type="GO" id="GO:0005829">
    <property type="term" value="C:cytosol"/>
    <property type="evidence" value="ECO:0007669"/>
    <property type="project" value="TreeGrafter"/>
</dbReference>
<dbReference type="Pfam" id="PF02781">
    <property type="entry name" value="G6PD_C"/>
    <property type="match status" value="1"/>
</dbReference>
<name>W6JWB6_9MICO</name>
<keyword evidence="4" id="KW-0560">Oxidoreductase</keyword>
<dbReference type="PANTHER" id="PTHR23429">
    <property type="entry name" value="GLUCOSE-6-PHOSPHATE 1-DEHYDROGENASE G6PD"/>
    <property type="match status" value="1"/>
</dbReference>
<dbReference type="InterPro" id="IPR001282">
    <property type="entry name" value="G6P_DH"/>
</dbReference>
<evidence type="ECO:0008006" key="11">
    <source>
        <dbReference type="Google" id="ProtNLM"/>
    </source>
</evidence>
<evidence type="ECO:0000256" key="3">
    <source>
        <dbReference type="ARBA" id="ARBA00022857"/>
    </source>
</evidence>
<dbReference type="InterPro" id="IPR022674">
    <property type="entry name" value="G6P_DH_NAD-bd"/>
</dbReference>
<evidence type="ECO:0000256" key="6">
    <source>
        <dbReference type="SAM" id="MobiDB-lite"/>
    </source>
</evidence>
<keyword evidence="2" id="KW-0313">Glucose metabolism</keyword>